<dbReference type="PROSITE" id="PS00723">
    <property type="entry name" value="POLYPRENYL_SYNTHASE_1"/>
    <property type="match status" value="1"/>
</dbReference>
<comment type="similarity">
    <text evidence="4">Belongs to the FPP/GGPP synthase family.</text>
</comment>
<evidence type="ECO:0000256" key="3">
    <source>
        <dbReference type="ARBA" id="ARBA00022842"/>
    </source>
</evidence>
<keyword evidence="1 4" id="KW-0808">Transferase</keyword>
<dbReference type="SFLD" id="SFLDS00005">
    <property type="entry name" value="Isoprenoid_Synthase_Type_I"/>
    <property type="match status" value="1"/>
</dbReference>
<dbReference type="CDD" id="cd00685">
    <property type="entry name" value="Trans_IPPS_HT"/>
    <property type="match status" value="1"/>
</dbReference>
<dbReference type="Gene3D" id="1.10.600.10">
    <property type="entry name" value="Farnesyl Diphosphate Synthase"/>
    <property type="match status" value="1"/>
</dbReference>
<dbReference type="GO" id="GO:0008299">
    <property type="term" value="P:isoprenoid biosynthetic process"/>
    <property type="evidence" value="ECO:0007669"/>
    <property type="project" value="InterPro"/>
</dbReference>
<gene>
    <name evidence="5" type="ORF">B9G98_02461</name>
</gene>
<dbReference type="EMBL" id="NDIQ01000021">
    <property type="protein sequence ID" value="PRT54841.1"/>
    <property type="molecule type" value="Genomic_DNA"/>
</dbReference>
<dbReference type="InterPro" id="IPR008949">
    <property type="entry name" value="Isoprenoid_synthase_dom_sf"/>
</dbReference>
<evidence type="ECO:0000256" key="2">
    <source>
        <dbReference type="ARBA" id="ARBA00022723"/>
    </source>
</evidence>
<dbReference type="OrthoDB" id="6921389at2759"/>
<dbReference type="Pfam" id="PF00348">
    <property type="entry name" value="polyprenyl_synt"/>
    <property type="match status" value="1"/>
</dbReference>
<dbReference type="PANTHER" id="PTHR12001:SF44">
    <property type="entry name" value="GERANYLGERANYL PYROPHOSPHATE SYNTHASE"/>
    <property type="match status" value="1"/>
</dbReference>
<keyword evidence="3" id="KW-0460">Magnesium</keyword>
<name>A0A2T0FIL3_9ASCO</name>
<reference evidence="5 6" key="1">
    <citation type="submission" date="2017-04" db="EMBL/GenBank/DDBJ databases">
        <title>Genome sequencing of [Candida] sorbophila.</title>
        <authorList>
            <person name="Ahn J.O."/>
        </authorList>
    </citation>
    <scope>NUCLEOTIDE SEQUENCE [LARGE SCALE GENOMIC DNA]</scope>
    <source>
        <strain evidence="5 6">DS02</strain>
    </source>
</reference>
<evidence type="ECO:0000313" key="5">
    <source>
        <dbReference type="EMBL" id="PRT54841.1"/>
    </source>
</evidence>
<sequence>MPGPPDAVNGMEDVVTAPFKYLEKAPGKDLRSLLINEFNKALEVPPEPLEVITRIIKTLHTASLLVDDVEDSATLRRGLPVAHAIYGIPQTINASNYMLFVGLQDALTLGIDAVAIFTEEIKNLHMGQGMDLYWRDNYHCPSLEEYIQMVLNKTGGLYRMAVRLMQSQSSESIDLVPLANDLGVLYQIQDDFLNLQSAKYTTNKGFCEDLTEGKFSLPIIHSIRSDETNSELLNILRQRTTSMSLKRHALEYMESTNSFEYTRQLMKQYESQARDHINELNLTFLHDLIDKLVLV</sequence>
<evidence type="ECO:0000313" key="6">
    <source>
        <dbReference type="Proteomes" id="UP000238350"/>
    </source>
</evidence>
<dbReference type="GeneID" id="36516209"/>
<dbReference type="AlphaFoldDB" id="A0A2T0FIL3"/>
<dbReference type="InterPro" id="IPR033749">
    <property type="entry name" value="Polyprenyl_synt_CS"/>
</dbReference>
<proteinExistence type="inferred from homology"/>
<dbReference type="PANTHER" id="PTHR12001">
    <property type="entry name" value="GERANYLGERANYL PYROPHOSPHATE SYNTHASE"/>
    <property type="match status" value="1"/>
</dbReference>
<evidence type="ECO:0000256" key="4">
    <source>
        <dbReference type="RuleBase" id="RU004466"/>
    </source>
</evidence>
<keyword evidence="6" id="KW-1185">Reference proteome</keyword>
<accession>A0A2T0FIL3</accession>
<dbReference type="Proteomes" id="UP000238350">
    <property type="component" value="Unassembled WGS sequence"/>
</dbReference>
<dbReference type="InterPro" id="IPR000092">
    <property type="entry name" value="Polyprenyl_synt"/>
</dbReference>
<dbReference type="SUPFAM" id="SSF48576">
    <property type="entry name" value="Terpenoid synthases"/>
    <property type="match status" value="1"/>
</dbReference>
<dbReference type="RefSeq" id="XP_024664786.1">
    <property type="nucleotide sequence ID" value="XM_024809018.1"/>
</dbReference>
<comment type="caution">
    <text evidence="5">The sequence shown here is derived from an EMBL/GenBank/DDBJ whole genome shotgun (WGS) entry which is preliminary data.</text>
</comment>
<protein>
    <submittedName>
        <fullName evidence="5">Geranylgeranyl pyrophosphate synthase</fullName>
    </submittedName>
</protein>
<dbReference type="PROSITE" id="PS00444">
    <property type="entry name" value="POLYPRENYL_SYNTHASE_2"/>
    <property type="match status" value="1"/>
</dbReference>
<keyword evidence="2" id="KW-0479">Metal-binding</keyword>
<dbReference type="STRING" id="45607.A0A2T0FIL3"/>
<dbReference type="GO" id="GO:0046872">
    <property type="term" value="F:metal ion binding"/>
    <property type="evidence" value="ECO:0007669"/>
    <property type="project" value="UniProtKB-KW"/>
</dbReference>
<dbReference type="GO" id="GO:0004659">
    <property type="term" value="F:prenyltransferase activity"/>
    <property type="evidence" value="ECO:0007669"/>
    <property type="project" value="InterPro"/>
</dbReference>
<evidence type="ECO:0000256" key="1">
    <source>
        <dbReference type="ARBA" id="ARBA00022679"/>
    </source>
</evidence>
<organism evidence="5 6">
    <name type="scientific">Wickerhamiella sorbophila</name>
    <dbReference type="NCBI Taxonomy" id="45607"/>
    <lineage>
        <taxon>Eukaryota</taxon>
        <taxon>Fungi</taxon>
        <taxon>Dikarya</taxon>
        <taxon>Ascomycota</taxon>
        <taxon>Saccharomycotina</taxon>
        <taxon>Dipodascomycetes</taxon>
        <taxon>Dipodascales</taxon>
        <taxon>Trichomonascaceae</taxon>
        <taxon>Wickerhamiella</taxon>
    </lineage>
</organism>